<dbReference type="SUPFAM" id="SSF140984">
    <property type="entry name" value="PTPA-like"/>
    <property type="match status" value="1"/>
</dbReference>
<dbReference type="GO" id="GO:0019211">
    <property type="term" value="F:phosphatase activator activity"/>
    <property type="evidence" value="ECO:0007669"/>
    <property type="project" value="InterPro"/>
</dbReference>
<dbReference type="Proteomes" id="UP000011668">
    <property type="component" value="Unassembled WGS sequence"/>
</dbReference>
<dbReference type="InterPro" id="IPR001128">
    <property type="entry name" value="Cyt_P450"/>
</dbReference>
<dbReference type="InterPro" id="IPR036396">
    <property type="entry name" value="Cyt_P450_sf"/>
</dbReference>
<comment type="similarity">
    <text evidence="5">Belongs to the cytochrome P450 family.</text>
</comment>
<dbReference type="GO" id="GO:0003755">
    <property type="term" value="F:peptidyl-prolyl cis-trans isomerase activity"/>
    <property type="evidence" value="ECO:0007669"/>
    <property type="project" value="UniProtKB-KW"/>
</dbReference>
<keyword evidence="12" id="KW-0503">Monooxygenase</keyword>
<dbReference type="InterPro" id="IPR050364">
    <property type="entry name" value="Cytochrome_P450_fung"/>
</dbReference>
<keyword evidence="7" id="KW-0963">Cytoplasm</keyword>
<dbReference type="InterPro" id="IPR043170">
    <property type="entry name" value="PTPA_C_lid"/>
</dbReference>
<dbReference type="AlphaFoldDB" id="L8WPS8"/>
<reference evidence="16 17" key="1">
    <citation type="journal article" date="2013" name="Nat. Commun.">
        <title>The evolution and pathogenic mechanisms of the rice sheath blight pathogen.</title>
        <authorList>
            <person name="Zheng A."/>
            <person name="Lin R."/>
            <person name="Xu L."/>
            <person name="Qin P."/>
            <person name="Tang C."/>
            <person name="Ai P."/>
            <person name="Zhang D."/>
            <person name="Liu Y."/>
            <person name="Sun Z."/>
            <person name="Feng H."/>
            <person name="Wang Y."/>
            <person name="Chen Y."/>
            <person name="Liang X."/>
            <person name="Fu R."/>
            <person name="Li Q."/>
            <person name="Zhang J."/>
            <person name="Yu X."/>
            <person name="Xie Z."/>
            <person name="Ding L."/>
            <person name="Guan P."/>
            <person name="Tang J."/>
            <person name="Liang Y."/>
            <person name="Wang S."/>
            <person name="Deng Q."/>
            <person name="Li S."/>
            <person name="Zhu J."/>
            <person name="Wang L."/>
            <person name="Liu H."/>
            <person name="Li P."/>
        </authorList>
    </citation>
    <scope>NUCLEOTIDE SEQUENCE [LARGE SCALE GENOMIC DNA]</scope>
    <source>
        <strain evidence="17">AG-1 IA</strain>
    </source>
</reference>
<evidence type="ECO:0000256" key="13">
    <source>
        <dbReference type="ARBA" id="ARBA00023110"/>
    </source>
</evidence>
<dbReference type="Gene3D" id="1.10.630.10">
    <property type="entry name" value="Cytochrome P450"/>
    <property type="match status" value="2"/>
</dbReference>
<evidence type="ECO:0000256" key="4">
    <source>
        <dbReference type="ARBA" id="ARBA00005179"/>
    </source>
</evidence>
<accession>L8WPS8</accession>
<dbReference type="OrthoDB" id="2789670at2759"/>
<evidence type="ECO:0000256" key="1">
    <source>
        <dbReference type="ARBA" id="ARBA00000971"/>
    </source>
</evidence>
<evidence type="ECO:0000313" key="16">
    <source>
        <dbReference type="EMBL" id="ELU38334.1"/>
    </source>
</evidence>
<dbReference type="Gene3D" id="1.20.120.1150">
    <property type="match status" value="2"/>
</dbReference>
<gene>
    <name evidence="16" type="ORF">AG1IA_07636</name>
</gene>
<comment type="subcellular location">
    <subcellularLocation>
        <location evidence="3">Cytoplasm</location>
    </subcellularLocation>
</comment>
<dbReference type="Pfam" id="PF03095">
    <property type="entry name" value="PTPA"/>
    <property type="match status" value="1"/>
</dbReference>
<evidence type="ECO:0000256" key="5">
    <source>
        <dbReference type="ARBA" id="ARBA00010617"/>
    </source>
</evidence>
<dbReference type="GO" id="GO:0004497">
    <property type="term" value="F:monooxygenase activity"/>
    <property type="evidence" value="ECO:0007669"/>
    <property type="project" value="UniProtKB-KW"/>
</dbReference>
<feature type="binding site" description="axial binding residue" evidence="15">
    <location>
        <position position="741"/>
    </location>
    <ligand>
        <name>heme</name>
        <dbReference type="ChEBI" id="CHEBI:30413"/>
    </ligand>
    <ligandPart>
        <name>Fe</name>
        <dbReference type="ChEBI" id="CHEBI:18248"/>
    </ligandPart>
</feature>
<evidence type="ECO:0000256" key="11">
    <source>
        <dbReference type="ARBA" id="ARBA00023004"/>
    </source>
</evidence>
<dbReference type="CDD" id="cd04087">
    <property type="entry name" value="PTPA"/>
    <property type="match status" value="1"/>
</dbReference>
<dbReference type="InterPro" id="IPR004327">
    <property type="entry name" value="Phstyr_phstse_ac"/>
</dbReference>
<evidence type="ECO:0000313" key="17">
    <source>
        <dbReference type="Proteomes" id="UP000011668"/>
    </source>
</evidence>
<evidence type="ECO:0000256" key="8">
    <source>
        <dbReference type="ARBA" id="ARBA00022617"/>
    </source>
</evidence>
<dbReference type="SUPFAM" id="SSF48264">
    <property type="entry name" value="Cytochrome P450"/>
    <property type="match status" value="1"/>
</dbReference>
<dbReference type="EC" id="5.2.1.8" evidence="6"/>
<dbReference type="HOGENOM" id="CLU_346187_0_0_1"/>
<dbReference type="PANTHER" id="PTHR46300">
    <property type="entry name" value="P450, PUTATIVE (EUROFUNG)-RELATED-RELATED"/>
    <property type="match status" value="1"/>
</dbReference>
<dbReference type="GO" id="GO:0005506">
    <property type="term" value="F:iron ion binding"/>
    <property type="evidence" value="ECO:0007669"/>
    <property type="project" value="InterPro"/>
</dbReference>
<dbReference type="GO" id="GO:0020037">
    <property type="term" value="F:heme binding"/>
    <property type="evidence" value="ECO:0007669"/>
    <property type="project" value="InterPro"/>
</dbReference>
<dbReference type="PROSITE" id="PS00086">
    <property type="entry name" value="CYTOCHROME_P450"/>
    <property type="match status" value="1"/>
</dbReference>
<keyword evidence="11 15" id="KW-0408">Iron</keyword>
<dbReference type="GO" id="GO:0016705">
    <property type="term" value="F:oxidoreductase activity, acting on paired donors, with incorporation or reduction of molecular oxygen"/>
    <property type="evidence" value="ECO:0007669"/>
    <property type="project" value="InterPro"/>
</dbReference>
<evidence type="ECO:0000256" key="3">
    <source>
        <dbReference type="ARBA" id="ARBA00004496"/>
    </source>
</evidence>
<comment type="caution">
    <text evidence="16">The sequence shown here is derived from an EMBL/GenBank/DDBJ whole genome shotgun (WGS) entry which is preliminary data.</text>
</comment>
<keyword evidence="10" id="KW-0560">Oxidoreductase</keyword>
<proteinExistence type="inferred from homology"/>
<evidence type="ECO:0000256" key="7">
    <source>
        <dbReference type="ARBA" id="ARBA00022490"/>
    </source>
</evidence>
<dbReference type="STRING" id="983506.L8WPS8"/>
<dbReference type="Pfam" id="PF00067">
    <property type="entry name" value="p450"/>
    <property type="match status" value="1"/>
</dbReference>
<keyword evidence="8 15" id="KW-0349">Heme</keyword>
<dbReference type="EMBL" id="AFRT01002194">
    <property type="protein sequence ID" value="ELU38334.1"/>
    <property type="molecule type" value="Genomic_DNA"/>
</dbReference>
<keyword evidence="17" id="KW-1185">Reference proteome</keyword>
<dbReference type="PRINTS" id="PR00463">
    <property type="entry name" value="EP450I"/>
</dbReference>
<evidence type="ECO:0000256" key="2">
    <source>
        <dbReference type="ARBA" id="ARBA00001971"/>
    </source>
</evidence>
<evidence type="ECO:0000256" key="12">
    <source>
        <dbReference type="ARBA" id="ARBA00023033"/>
    </source>
</evidence>
<keyword evidence="9 15" id="KW-0479">Metal-binding</keyword>
<evidence type="ECO:0000256" key="14">
    <source>
        <dbReference type="ARBA" id="ARBA00023235"/>
    </source>
</evidence>
<name>L8WPS8_THACA</name>
<keyword evidence="14" id="KW-0413">Isomerase</keyword>
<dbReference type="InterPro" id="IPR037218">
    <property type="entry name" value="PTPA_sf"/>
</dbReference>
<evidence type="ECO:0000256" key="6">
    <source>
        <dbReference type="ARBA" id="ARBA00013194"/>
    </source>
</evidence>
<keyword evidence="13" id="KW-0697">Rotamase</keyword>
<comment type="pathway">
    <text evidence="4">Secondary metabolite biosynthesis.</text>
</comment>
<dbReference type="PRINTS" id="PR00385">
    <property type="entry name" value="P450"/>
</dbReference>
<comment type="cofactor">
    <cofactor evidence="2 15">
        <name>heme</name>
        <dbReference type="ChEBI" id="CHEBI:30413"/>
    </cofactor>
</comment>
<evidence type="ECO:0000256" key="9">
    <source>
        <dbReference type="ARBA" id="ARBA00022723"/>
    </source>
</evidence>
<dbReference type="InterPro" id="IPR002401">
    <property type="entry name" value="Cyt_P450_E_grp-I"/>
</dbReference>
<evidence type="ECO:0000256" key="10">
    <source>
        <dbReference type="ARBA" id="ARBA00023002"/>
    </source>
</evidence>
<comment type="catalytic activity">
    <reaction evidence="1">
        <text>[protein]-peptidylproline (omega=180) = [protein]-peptidylproline (omega=0)</text>
        <dbReference type="Rhea" id="RHEA:16237"/>
        <dbReference type="Rhea" id="RHEA-COMP:10747"/>
        <dbReference type="Rhea" id="RHEA-COMP:10748"/>
        <dbReference type="ChEBI" id="CHEBI:83833"/>
        <dbReference type="ChEBI" id="CHEBI:83834"/>
        <dbReference type="EC" id="5.2.1.8"/>
    </reaction>
</comment>
<protein>
    <recommendedName>
        <fullName evidence="6">peptidylprolyl isomerase</fullName>
        <ecNumber evidence="6">5.2.1.8</ecNumber>
    </recommendedName>
</protein>
<dbReference type="InterPro" id="IPR017972">
    <property type="entry name" value="Cyt_P450_CS"/>
</dbReference>
<dbReference type="GO" id="GO:0005737">
    <property type="term" value="C:cytoplasm"/>
    <property type="evidence" value="ECO:0007669"/>
    <property type="project" value="UniProtKB-SubCell"/>
</dbReference>
<dbReference type="CDD" id="cd11065">
    <property type="entry name" value="CYP64-like"/>
    <property type="match status" value="1"/>
</dbReference>
<dbReference type="PANTHER" id="PTHR46300:SF7">
    <property type="entry name" value="P450, PUTATIVE (EUROFUNG)-RELATED"/>
    <property type="match status" value="1"/>
</dbReference>
<sequence length="816" mass="90873">MVDYVAQLNSSIINKKLTDNIHESENVQSILKLLEQVEAIAQDTPPVNNDASRFGNPAFKAFYDKVQEVGEFEIYRTGYLMWLNKALPSLHSSIPHISQAAVPEISLYLQECWGNRARIDYGSNGAWVDMLLRFCLEKLGVLSTEDHSALVLRVFWKYLNVMRYLQKTYWLEPAGSHGVWGLDDYHFLPFLWGSGQLVGHPHLRPKSIHNAEVKTWDKVNSGMIKMYNAEVLGKLPVAQHFLFGSIIKRPDGIQASTEGTTNDPHWGHAHAGVGAVGQSHSGWGDCCGIPVPSAFAAAEAEKRGNRPGGAPLSGTGIRPRATVLDLYKQLDLGSQAEQKVIHRPFLAIGFAAVAALIGTWALVDTYKKSRQLPLPPGPPEKSWISGNALDMPQSHLWLKFTDWAKRYGKLLIPELLGWAGSTSCLLSHMATAGEHIGAKPILASIKKRLLSIKMDRPETYTYSYKGCFPTLKTLFPKLNGSIIMRTTYGYKVLETNDPHITIADDALASLEFTGVAGNYIVDSYPFLRHLPTWLPGMNFKKQAEEWSKYPARMAQEPFDWTKQQMRTGQAVPSFLSGLLEQNKDGPSGEDVIKWTSASMYSAGAHTTVGTISNFLLAMILYPDVLRKAREEVDRVVGTERLPLISDRADLPYIESVLLETLRWYPVAPLAIPHRILQDDEYRGYRIPAGSTLISNIYAITRDERIYPDPENFIPERFDANQPGPSPPNPRDFVFGIGRRICPGNHIADASVWLAIANLVATMDISKACDSNGVPIEPVPERCSGFVCQLRPFPCSIKPRSEKAVQLINSAVMFEHE</sequence>
<organism evidence="16 17">
    <name type="scientific">Thanatephorus cucumeris (strain AG1-IA)</name>
    <name type="common">Rice sheath blight fungus</name>
    <name type="synonym">Rhizoctonia solani</name>
    <dbReference type="NCBI Taxonomy" id="983506"/>
    <lineage>
        <taxon>Eukaryota</taxon>
        <taxon>Fungi</taxon>
        <taxon>Dikarya</taxon>
        <taxon>Basidiomycota</taxon>
        <taxon>Agaricomycotina</taxon>
        <taxon>Agaricomycetes</taxon>
        <taxon>Cantharellales</taxon>
        <taxon>Ceratobasidiaceae</taxon>
        <taxon>Rhizoctonia</taxon>
        <taxon>Rhizoctonia solani AG-1</taxon>
    </lineage>
</organism>
<evidence type="ECO:0000256" key="15">
    <source>
        <dbReference type="PIRSR" id="PIRSR602401-1"/>
    </source>
</evidence>